<dbReference type="PANTHER" id="PTHR33886">
    <property type="entry name" value="UNSATURATED RHAMNOGALACTURONAN HYDROLASE (EUROFUNG)"/>
    <property type="match status" value="1"/>
</dbReference>
<keyword evidence="1 2" id="KW-0378">Hydrolase</keyword>
<reference evidence="2 3" key="1">
    <citation type="submission" date="2019-04" db="EMBL/GenBank/DDBJ databases">
        <authorList>
            <person name="Van Vliet M D."/>
        </authorList>
    </citation>
    <scope>NUCLEOTIDE SEQUENCE [LARGE SCALE GENOMIC DNA]</scope>
    <source>
        <strain evidence="2 3">F1</strain>
    </source>
</reference>
<dbReference type="PANTHER" id="PTHR33886:SF8">
    <property type="entry name" value="UNSATURATED RHAMNOGALACTURONAN HYDROLASE (EUROFUNG)"/>
    <property type="match status" value="1"/>
</dbReference>
<keyword evidence="3" id="KW-1185">Reference proteome</keyword>
<evidence type="ECO:0000256" key="1">
    <source>
        <dbReference type="ARBA" id="ARBA00022801"/>
    </source>
</evidence>
<accession>A0A6C2TXY5</accession>
<dbReference type="AlphaFoldDB" id="A0A6C2TXY5"/>
<name>A0A6C2TXY5_PONDE</name>
<dbReference type="InterPro" id="IPR010905">
    <property type="entry name" value="Glyco_hydro_88"/>
</dbReference>
<dbReference type="SUPFAM" id="SSF48208">
    <property type="entry name" value="Six-hairpin glycosidases"/>
    <property type="match status" value="1"/>
</dbReference>
<gene>
    <name evidence="2" type="primary">yteR_2</name>
    <name evidence="2" type="ORF">PDESU_01083</name>
</gene>
<evidence type="ECO:0000313" key="3">
    <source>
        <dbReference type="Proteomes" id="UP000366872"/>
    </source>
</evidence>
<dbReference type="RefSeq" id="WP_168441992.1">
    <property type="nucleotide sequence ID" value="NZ_CAAHFG010000001.1"/>
</dbReference>
<dbReference type="InterPro" id="IPR008928">
    <property type="entry name" value="6-hairpin_glycosidase_sf"/>
</dbReference>
<dbReference type="GO" id="GO:0016787">
    <property type="term" value="F:hydrolase activity"/>
    <property type="evidence" value="ECO:0007669"/>
    <property type="project" value="UniProtKB-KW"/>
</dbReference>
<dbReference type="Pfam" id="PF07470">
    <property type="entry name" value="Glyco_hydro_88"/>
    <property type="match status" value="1"/>
</dbReference>
<proteinExistence type="predicted"/>
<dbReference type="InterPro" id="IPR052043">
    <property type="entry name" value="PolySaccharide_Degr_Enz"/>
</dbReference>
<sequence>MSIPLKEQILSILRHPSKTVALTIVSFIALLPGTGAAPSSNLPPRSAILSTATLVNDYWIANNGLDDAAWSSATYYTGNQRFHEITTNAAYLVRAVDWATANGWLRSEKSRYNGDVVKNDEDADNHCCGQTYIDLYRLDPQSIRIADIVRLENYIVSQPDTDYWSWIDAFYMQAPTLAKLSTLTTNPAYSDKLWAMYNDTRTTQSLFDATEGLWYRDSKYIYPAETTSGGNKVFWARGNGWMMAGLCRVIDALPADAPHRNDYIAMVQTMAAKLAQLQQPDGFWRSSLYEPTQFDMPETSGTSFYTYAMAWCMNNGYLDRDTYLPIVAKAWNGLVAESVHPDGFLGYVQLVAAAPGASYYNDTKAYGVGAFLLAASELSILAETLFVVSAGPDQTVYDFDRDGFEGVTLDASWTHDPDNTAEVYEWLDAGPLVIASGITAQVTLPLGVHDITLRITDNATNTWEDVVRITIAEPVPEQVYMERFDNPTGDTPLDTYTGWTALLTENGIISSYTNQSRALGVASGAYGFYAPKQDDGAPWNDAVPNQPALVRTDAPEAVNIESLASISWDASADNIDHQYRVAIEIGGVWYASNPALNDGIPDSAAPADLPLTYHPASFTTASNWLTIGNTTLGAPGSLSLGAAPASDLAGQVTGFGLYLVSGTDNEVAGDHVRFDNFGIWATPERPIAPLITSFRRVGGATWELTITGNAGTGYAFYSSLELTAPGTLVTTLGQADPSGDAGTVTGGSVLTTDASGNGRVRMTLTDTPANFVKVQPAP</sequence>
<protein>
    <submittedName>
        <fullName evidence="2">Unsaturated rhamnogalacturonyl hydrolase YteR</fullName>
    </submittedName>
</protein>
<dbReference type="Gene3D" id="1.50.10.10">
    <property type="match status" value="1"/>
</dbReference>
<dbReference type="GO" id="GO:0005975">
    <property type="term" value="P:carbohydrate metabolic process"/>
    <property type="evidence" value="ECO:0007669"/>
    <property type="project" value="InterPro"/>
</dbReference>
<organism evidence="2 3">
    <name type="scientific">Pontiella desulfatans</name>
    <dbReference type="NCBI Taxonomy" id="2750659"/>
    <lineage>
        <taxon>Bacteria</taxon>
        <taxon>Pseudomonadati</taxon>
        <taxon>Kiritimatiellota</taxon>
        <taxon>Kiritimatiellia</taxon>
        <taxon>Kiritimatiellales</taxon>
        <taxon>Pontiellaceae</taxon>
        <taxon>Pontiella</taxon>
    </lineage>
</organism>
<dbReference type="InterPro" id="IPR012341">
    <property type="entry name" value="6hp_glycosidase-like_sf"/>
</dbReference>
<dbReference type="Proteomes" id="UP000366872">
    <property type="component" value="Unassembled WGS sequence"/>
</dbReference>
<evidence type="ECO:0000313" key="2">
    <source>
        <dbReference type="EMBL" id="VGO12530.1"/>
    </source>
</evidence>
<dbReference type="EMBL" id="CAAHFG010000001">
    <property type="protein sequence ID" value="VGO12530.1"/>
    <property type="molecule type" value="Genomic_DNA"/>
</dbReference>